<organism evidence="1 2">
    <name type="scientific">Mesobacillus maritimus</name>
    <dbReference type="NCBI Taxonomy" id="1643336"/>
    <lineage>
        <taxon>Bacteria</taxon>
        <taxon>Bacillati</taxon>
        <taxon>Bacillota</taxon>
        <taxon>Bacilli</taxon>
        <taxon>Bacillales</taxon>
        <taxon>Bacillaceae</taxon>
        <taxon>Mesobacillus</taxon>
    </lineage>
</organism>
<dbReference type="InterPro" id="IPR023105">
    <property type="entry name" value="YkvR-like_sf"/>
</dbReference>
<dbReference type="EMBL" id="JACWFH010000007">
    <property type="protein sequence ID" value="MBY0096186.1"/>
    <property type="molecule type" value="Genomic_DNA"/>
</dbReference>
<proteinExistence type="predicted"/>
<gene>
    <name evidence="1" type="ORF">H0185_05125</name>
</gene>
<keyword evidence="2" id="KW-1185">Reference proteome</keyword>
<protein>
    <submittedName>
        <fullName evidence="1">DUF3219 family protein</fullName>
    </submittedName>
</protein>
<evidence type="ECO:0000313" key="2">
    <source>
        <dbReference type="Proteomes" id="UP000769780"/>
    </source>
</evidence>
<reference evidence="1 2" key="1">
    <citation type="submission" date="2020-07" db="EMBL/GenBank/DDBJ databases">
        <title>Fungal Genomes of the International Space Station.</title>
        <authorList>
            <person name="Seuylemezian A."/>
            <person name="Singh N.K."/>
            <person name="Wood J."/>
            <person name="Venkateswaran K."/>
        </authorList>
    </citation>
    <scope>NUCLEOTIDE SEQUENCE [LARGE SCALE GENOMIC DNA]</scope>
    <source>
        <strain evidence="1 2">PL-B2</strain>
    </source>
</reference>
<comment type="caution">
    <text evidence="1">The sequence shown here is derived from an EMBL/GenBank/DDBJ whole genome shotgun (WGS) entry which is preliminary data.</text>
</comment>
<dbReference type="SUPFAM" id="SSF159173">
    <property type="entry name" value="YkvR-like"/>
    <property type="match status" value="1"/>
</dbReference>
<sequence>MVTQIQLDQTPITVFTYNEEMIDGLHKIDVEFKVSSEEYHDVATLLYKGTFDVKVPSRNLAFKGKIVQYSTSITNLYEKGQVGDYRVSFLEVQDEKEGN</sequence>
<dbReference type="Pfam" id="PF11514">
    <property type="entry name" value="DUF3219"/>
    <property type="match status" value="1"/>
</dbReference>
<evidence type="ECO:0000313" key="1">
    <source>
        <dbReference type="EMBL" id="MBY0096186.1"/>
    </source>
</evidence>
<dbReference type="Gene3D" id="2.40.30.80">
    <property type="entry name" value="YkvR-like"/>
    <property type="match status" value="1"/>
</dbReference>
<dbReference type="InterPro" id="IPR021596">
    <property type="entry name" value="DUF3219"/>
</dbReference>
<accession>A0ABS7K1R2</accession>
<dbReference type="RefSeq" id="WP_221871807.1">
    <property type="nucleotide sequence ID" value="NZ_JACWFH010000007.1"/>
</dbReference>
<name>A0ABS7K1R2_9BACI</name>
<dbReference type="Proteomes" id="UP000769780">
    <property type="component" value="Unassembled WGS sequence"/>
</dbReference>